<feature type="region of interest" description="Disordered" evidence="13">
    <location>
        <begin position="182"/>
        <end position="214"/>
    </location>
</feature>
<dbReference type="InterPro" id="IPR052058">
    <property type="entry name" value="Alcohol_O-acetyltransferase"/>
</dbReference>
<proteinExistence type="inferred from homology"/>
<feature type="domain" description="Phthiocerol/phthiodiolone dimycocerosyl transferase C-terminal" evidence="14">
    <location>
        <begin position="236"/>
        <end position="343"/>
    </location>
</feature>
<dbReference type="InterPro" id="IPR031641">
    <property type="entry name" value="PapA_C"/>
</dbReference>
<evidence type="ECO:0000256" key="4">
    <source>
        <dbReference type="ARBA" id="ARBA00006558"/>
    </source>
</evidence>
<comment type="catalytic activity">
    <reaction evidence="3">
        <text>2 a mycocerosyl-[mycocerosic acid synthase] + a phthiodiolone = a dimycocerosyl phthiodiolone + 2 holo-[mycocerosic acid synthase].</text>
        <dbReference type="EC" id="2.3.1.282"/>
    </reaction>
</comment>
<dbReference type="Gene3D" id="3.30.559.10">
    <property type="entry name" value="Chloramphenicol acetyltransferase-like domain"/>
    <property type="match status" value="1"/>
</dbReference>
<comment type="catalytic activity">
    <reaction evidence="2">
        <text>2 a mycocerosyl-[mycocerosic acid synthase] + a phenolphthiocerol = a dimycocerosyl phenolphthiocerol + 2 holo-[mycocerosic acid synthase].</text>
        <dbReference type="EC" id="2.3.1.282"/>
    </reaction>
</comment>
<keyword evidence="7" id="KW-0443">Lipid metabolism</keyword>
<dbReference type="RefSeq" id="WP_387403079.1">
    <property type="nucleotide sequence ID" value="NZ_JBIAQY010000002.1"/>
</dbReference>
<comment type="similarity">
    <text evidence="4">Belongs to the acyltransferase PapA5 family.</text>
</comment>
<evidence type="ECO:0000256" key="10">
    <source>
        <dbReference type="ARBA" id="ARBA00030465"/>
    </source>
</evidence>
<evidence type="ECO:0000256" key="5">
    <source>
        <dbReference type="ARBA" id="ARBA00012866"/>
    </source>
</evidence>
<keyword evidence="7" id="KW-0444">Lipid biosynthesis</keyword>
<evidence type="ECO:0000256" key="7">
    <source>
        <dbReference type="ARBA" id="ARBA00022516"/>
    </source>
</evidence>
<dbReference type="SUPFAM" id="SSF52777">
    <property type="entry name" value="CoA-dependent acyltransferases"/>
    <property type="match status" value="2"/>
</dbReference>
<dbReference type="EMBL" id="JBIAQY010000002">
    <property type="protein sequence ID" value="MFF3567893.1"/>
    <property type="molecule type" value="Genomic_DNA"/>
</dbReference>
<protein>
    <recommendedName>
        <fullName evidence="6">Phthiocerol/phthiodiolone dimycocerosyl transferase</fullName>
        <ecNumber evidence="5">2.3.1.282</ecNumber>
    </recommendedName>
    <alternativeName>
        <fullName evidence="12">Acyltransferase PapA5</fullName>
    </alternativeName>
    <alternativeName>
        <fullName evidence="10">Phthiocerol/phthiodiolone O-acyltransferase</fullName>
    </alternativeName>
    <alternativeName>
        <fullName evidence="11">Polyketide synthase-associated protein A5</fullName>
    </alternativeName>
</protein>
<accession>A0ABW6RX21</accession>
<comment type="caution">
    <text evidence="15">The sequence shown here is derived from an EMBL/GenBank/DDBJ whole genome shotgun (WGS) entry which is preliminary data.</text>
</comment>
<keyword evidence="16" id="KW-1185">Reference proteome</keyword>
<dbReference type="Proteomes" id="UP001601992">
    <property type="component" value="Unassembled WGS sequence"/>
</dbReference>
<gene>
    <name evidence="15" type="ORF">ACFYXQ_08935</name>
</gene>
<dbReference type="InterPro" id="IPR023213">
    <property type="entry name" value="CAT-like_dom_sf"/>
</dbReference>
<evidence type="ECO:0000256" key="1">
    <source>
        <dbReference type="ARBA" id="ARBA00000026"/>
    </source>
</evidence>
<dbReference type="PANTHER" id="PTHR28037">
    <property type="entry name" value="ALCOHOL O-ACETYLTRANSFERASE 1-RELATED"/>
    <property type="match status" value="1"/>
</dbReference>
<evidence type="ECO:0000256" key="12">
    <source>
        <dbReference type="ARBA" id="ARBA00033407"/>
    </source>
</evidence>
<keyword evidence="8" id="KW-0808">Transferase</keyword>
<comment type="catalytic activity">
    <reaction evidence="1">
        <text>2 a mycocerosyl-[mycocerosic acid synthase] + a phthiocerol = a dimycocerosyl phthiocerol + 2 holo-[mycocerosic acid synthase].</text>
        <dbReference type="EC" id="2.3.1.282"/>
    </reaction>
</comment>
<evidence type="ECO:0000256" key="13">
    <source>
        <dbReference type="SAM" id="MobiDB-lite"/>
    </source>
</evidence>
<evidence type="ECO:0000256" key="2">
    <source>
        <dbReference type="ARBA" id="ARBA00000625"/>
    </source>
</evidence>
<evidence type="ECO:0000256" key="3">
    <source>
        <dbReference type="ARBA" id="ARBA00001907"/>
    </source>
</evidence>
<evidence type="ECO:0000256" key="6">
    <source>
        <dbReference type="ARBA" id="ARBA00013449"/>
    </source>
</evidence>
<dbReference type="PANTHER" id="PTHR28037:SF1">
    <property type="entry name" value="ALCOHOL O-ACETYLTRANSFERASE 1-RELATED"/>
    <property type="match status" value="1"/>
</dbReference>
<reference evidence="15 16" key="1">
    <citation type="submission" date="2024-10" db="EMBL/GenBank/DDBJ databases">
        <title>The Natural Products Discovery Center: Release of the First 8490 Sequenced Strains for Exploring Actinobacteria Biosynthetic Diversity.</title>
        <authorList>
            <person name="Kalkreuter E."/>
            <person name="Kautsar S.A."/>
            <person name="Yang D."/>
            <person name="Bader C.D."/>
            <person name="Teijaro C.N."/>
            <person name="Fluegel L."/>
            <person name="Davis C.M."/>
            <person name="Simpson J.R."/>
            <person name="Lauterbach L."/>
            <person name="Steele A.D."/>
            <person name="Gui C."/>
            <person name="Meng S."/>
            <person name="Li G."/>
            <person name="Viehrig K."/>
            <person name="Ye F."/>
            <person name="Su P."/>
            <person name="Kiefer A.F."/>
            <person name="Nichols A."/>
            <person name="Cepeda A.J."/>
            <person name="Yan W."/>
            <person name="Fan B."/>
            <person name="Jiang Y."/>
            <person name="Adhikari A."/>
            <person name="Zheng C.-J."/>
            <person name="Schuster L."/>
            <person name="Cowan T.M."/>
            <person name="Smanski M.J."/>
            <person name="Chevrette M.G."/>
            <person name="De Carvalho L.P.S."/>
            <person name="Shen B."/>
        </authorList>
    </citation>
    <scope>NUCLEOTIDE SEQUENCE [LARGE SCALE GENOMIC DNA]</scope>
    <source>
        <strain evidence="15 16">NPDC002593</strain>
    </source>
</reference>
<evidence type="ECO:0000256" key="11">
    <source>
        <dbReference type="ARBA" id="ARBA00032317"/>
    </source>
</evidence>
<evidence type="ECO:0000256" key="9">
    <source>
        <dbReference type="ARBA" id="ARBA00023315"/>
    </source>
</evidence>
<evidence type="ECO:0000256" key="8">
    <source>
        <dbReference type="ARBA" id="ARBA00022679"/>
    </source>
</evidence>
<sequence>MAFETWEDGLGETRPLGEREQLLNHLHARRGLITMQVLHVRGRLDPAQVRRALAWLQTQHPILRAHIRYGKIVWRPLPPFAYRRRWFDTEGTPEIPVRVVEDPDPDAWRKVLADDMHTPIRKGTRPRLRTTLVRQSPDAEINHIVICADHATLDAQSANMLARRLLEFLADPAVAQHDSSLHTALPPPIEAGLPSRPASGKKSGSREETTYTPAIRLPRQKIRGRKKETRVLERHLGPTSTATLADALKANRTTLHGAVTAAFLLAIRERYRLDVMTLLTTVDLRRLSTLALPPETYGCYVDILRTEHPITDDFWATARDVSFKLIATLAKDWESAAIMKFPDWEVYRHEVGPTLRNHRRLDGLAVTTAGESGLGTSYGPYTLEDVTRAVSLDMFGPSLFVIANERLGSLDLSVGYAATAMSDEEARWLTDNAVARLECQR</sequence>
<dbReference type="Pfam" id="PF16911">
    <property type="entry name" value="PapA_C"/>
    <property type="match status" value="1"/>
</dbReference>
<organism evidence="15 16">
    <name type="scientific">Nocardia jiangxiensis</name>
    <dbReference type="NCBI Taxonomy" id="282685"/>
    <lineage>
        <taxon>Bacteria</taxon>
        <taxon>Bacillati</taxon>
        <taxon>Actinomycetota</taxon>
        <taxon>Actinomycetes</taxon>
        <taxon>Mycobacteriales</taxon>
        <taxon>Nocardiaceae</taxon>
        <taxon>Nocardia</taxon>
    </lineage>
</organism>
<dbReference type="EC" id="2.3.1.282" evidence="5"/>
<dbReference type="Gene3D" id="3.30.559.30">
    <property type="entry name" value="Nonribosomal peptide synthetase, condensation domain"/>
    <property type="match status" value="1"/>
</dbReference>
<evidence type="ECO:0000259" key="14">
    <source>
        <dbReference type="Pfam" id="PF16911"/>
    </source>
</evidence>
<evidence type="ECO:0000313" key="15">
    <source>
        <dbReference type="EMBL" id="MFF3567893.1"/>
    </source>
</evidence>
<keyword evidence="9" id="KW-0012">Acyltransferase</keyword>
<evidence type="ECO:0000313" key="16">
    <source>
        <dbReference type="Proteomes" id="UP001601992"/>
    </source>
</evidence>
<name>A0ABW6RX21_9NOCA</name>